<dbReference type="FunFam" id="3.40.50.80:FF:000001">
    <property type="entry name" value="NADPH--cytochrome P450 reductase 1"/>
    <property type="match status" value="1"/>
</dbReference>
<dbReference type="eggNOG" id="COG0369">
    <property type="taxonomic scope" value="Bacteria"/>
</dbReference>
<dbReference type="RefSeq" id="WP_013944540.1">
    <property type="nucleotide sequence ID" value="NC_015713.1"/>
</dbReference>
<dbReference type="Proteomes" id="UP000000496">
    <property type="component" value="Chromosome gsn.131"/>
</dbReference>
<evidence type="ECO:0000256" key="10">
    <source>
        <dbReference type="ARBA" id="ARBA00052219"/>
    </source>
</evidence>
<evidence type="ECO:0000256" key="4">
    <source>
        <dbReference type="ARBA" id="ARBA00022630"/>
    </source>
</evidence>
<sequence length="369" mass="42534">MTEYNKNNPFPAKLLERTLLNREGSSKQTYHLKLDLSLSQICYEPGDAIGIFPENPPAIVDSILEALKKTGKEEVVDPRSQATFSLKHFLCAKSNLIRITLPMLKQFPALHELTEDKEARKEFLEHHDLEDLLTQQPTPNISLQELVSYISPMLPRFYSIASSQRETPDSVDLLVVTFQYKQGGKMRWGLGSHFLCDQAQIGETVIPSYHHPNTTFKVPKDKNTSLIMIGPGTGVAPYRAFLQERLRQKASGKNWLFFGERMRAYDFYYEDFFTELEEAGFLRLDCAFSRDQQEKVYVQHLIQKHATDIWAWIQDGSHIYICGDARHMAKDVTATLHDIVAEKGKLSDEEAKDFIRKMRQEKRLLLDVY</sequence>
<accession>F8L440</accession>
<dbReference type="HOGENOM" id="CLU_001570_17_0_0"/>
<evidence type="ECO:0000256" key="8">
    <source>
        <dbReference type="ARBA" id="ARBA00023002"/>
    </source>
</evidence>
<dbReference type="SUPFAM" id="SSF63380">
    <property type="entry name" value="Riboflavin synthase domain-like"/>
    <property type="match status" value="1"/>
</dbReference>
<dbReference type="InterPro" id="IPR039261">
    <property type="entry name" value="FNR_nucleotide-bd"/>
</dbReference>
<dbReference type="GO" id="GO:0019344">
    <property type="term" value="P:cysteine biosynthetic process"/>
    <property type="evidence" value="ECO:0007669"/>
    <property type="project" value="UniProtKB-KW"/>
</dbReference>
<keyword evidence="8 12" id="KW-0560">Oxidoreductase</keyword>
<comment type="cofactor">
    <cofactor evidence="1">
        <name>FMN</name>
        <dbReference type="ChEBI" id="CHEBI:58210"/>
    </cofactor>
</comment>
<dbReference type="Gene3D" id="2.40.30.10">
    <property type="entry name" value="Translation factors"/>
    <property type="match status" value="1"/>
</dbReference>
<keyword evidence="9" id="KW-0028">Amino-acid biosynthesis</keyword>
<dbReference type="GO" id="GO:0004783">
    <property type="term" value="F:sulfite reductase (NADPH) activity"/>
    <property type="evidence" value="ECO:0007669"/>
    <property type="project" value="UniProtKB-EC"/>
</dbReference>
<evidence type="ECO:0000256" key="5">
    <source>
        <dbReference type="ARBA" id="ARBA00022643"/>
    </source>
</evidence>
<reference evidence="12 13" key="2">
    <citation type="journal article" date="2011" name="Mol. Biol. Evol.">
        <title>Unity in variety--the pan-genome of the Chlamydiae.</title>
        <authorList>
            <person name="Collingro A."/>
            <person name="Tischler P."/>
            <person name="Weinmaier T."/>
            <person name="Penz T."/>
            <person name="Heinz E."/>
            <person name="Brunham R.C."/>
            <person name="Read T.D."/>
            <person name="Bavoil P.M."/>
            <person name="Sachse K."/>
            <person name="Kahane S."/>
            <person name="Friedman M.G."/>
            <person name="Rattei T."/>
            <person name="Myers G.S."/>
            <person name="Horn M."/>
        </authorList>
    </citation>
    <scope>NUCLEOTIDE SEQUENCE [LARGE SCALE GENOMIC DNA]</scope>
    <source>
        <strain evidence="13">ATCC VR-1471 / Z</strain>
    </source>
</reference>
<protein>
    <recommendedName>
        <fullName evidence="3">assimilatory sulfite reductase (NADPH)</fullName>
        <ecNumber evidence="3">1.8.1.2</ecNumber>
    </recommendedName>
</protein>
<organism evidence="12 13">
    <name type="scientific">Simkania negevensis (strain ATCC VR-1471 / DSM 27360 / Z)</name>
    <dbReference type="NCBI Taxonomy" id="331113"/>
    <lineage>
        <taxon>Bacteria</taxon>
        <taxon>Pseudomonadati</taxon>
        <taxon>Chlamydiota</taxon>
        <taxon>Chlamydiia</taxon>
        <taxon>Parachlamydiales</taxon>
        <taxon>Simkaniaceae</taxon>
        <taxon>Simkania</taxon>
    </lineage>
</organism>
<evidence type="ECO:0000313" key="12">
    <source>
        <dbReference type="EMBL" id="CCB90074.1"/>
    </source>
</evidence>
<dbReference type="GO" id="GO:0005829">
    <property type="term" value="C:cytosol"/>
    <property type="evidence" value="ECO:0007669"/>
    <property type="project" value="TreeGrafter"/>
</dbReference>
<dbReference type="PROSITE" id="PS51384">
    <property type="entry name" value="FAD_FR"/>
    <property type="match status" value="1"/>
</dbReference>
<dbReference type="GO" id="GO:0010181">
    <property type="term" value="F:FMN binding"/>
    <property type="evidence" value="ECO:0007669"/>
    <property type="project" value="TreeGrafter"/>
</dbReference>
<evidence type="ECO:0000256" key="1">
    <source>
        <dbReference type="ARBA" id="ARBA00001917"/>
    </source>
</evidence>
<evidence type="ECO:0000256" key="2">
    <source>
        <dbReference type="ARBA" id="ARBA00001974"/>
    </source>
</evidence>
<keyword evidence="13" id="KW-1185">Reference proteome</keyword>
<keyword evidence="5" id="KW-0288">FMN</keyword>
<dbReference type="Gene3D" id="3.40.50.80">
    <property type="entry name" value="Nucleotide-binding domain of ferredoxin-NADP reductase (FNR) module"/>
    <property type="match status" value="1"/>
</dbReference>
<evidence type="ECO:0000259" key="11">
    <source>
        <dbReference type="PROSITE" id="PS51384"/>
    </source>
</evidence>
<dbReference type="InterPro" id="IPR003097">
    <property type="entry name" value="CysJ-like_FAD-binding"/>
</dbReference>
<evidence type="ECO:0000256" key="6">
    <source>
        <dbReference type="ARBA" id="ARBA00022827"/>
    </source>
</evidence>
<dbReference type="InterPro" id="IPR023173">
    <property type="entry name" value="NADPH_Cyt_P450_Rdtase_alpha"/>
</dbReference>
<keyword evidence="9" id="KW-0198">Cysteine biosynthesis</keyword>
<dbReference type="InterPro" id="IPR001709">
    <property type="entry name" value="Flavoprot_Pyr_Nucl_cyt_Rdtase"/>
</dbReference>
<name>F8L440_SIMNZ</name>
<evidence type="ECO:0000256" key="3">
    <source>
        <dbReference type="ARBA" id="ARBA00012604"/>
    </source>
</evidence>
<dbReference type="PANTHER" id="PTHR19384">
    <property type="entry name" value="NITRIC OXIDE SYNTHASE-RELATED"/>
    <property type="match status" value="1"/>
</dbReference>
<evidence type="ECO:0000256" key="7">
    <source>
        <dbReference type="ARBA" id="ARBA00022857"/>
    </source>
</evidence>
<evidence type="ECO:0000313" key="13">
    <source>
        <dbReference type="Proteomes" id="UP000000496"/>
    </source>
</evidence>
<dbReference type="STRING" id="331113.SNE_A21970"/>
<dbReference type="OrthoDB" id="9789468at2"/>
<dbReference type="PRINTS" id="PR00371">
    <property type="entry name" value="FPNCR"/>
</dbReference>
<evidence type="ECO:0000256" key="9">
    <source>
        <dbReference type="ARBA" id="ARBA00023192"/>
    </source>
</evidence>
<gene>
    <name evidence="12" type="primary">cysJ</name>
    <name evidence="12" type="ordered locus">SNE_A21970</name>
</gene>
<proteinExistence type="predicted"/>
<dbReference type="KEGG" id="sng:SNE_A21970"/>
<reference key="1">
    <citation type="journal article" date="2011" name="Mol. Biol. Evol.">
        <title>Unity in variety -- the pan-genome of the Chlamydiae.</title>
        <authorList>
            <person name="Collingro A."/>
            <person name="Tischler P."/>
            <person name="Weinmaier T."/>
            <person name="Penz T."/>
            <person name="Heinz E."/>
            <person name="Brunham R.C."/>
            <person name="Read T.D."/>
            <person name="Bavoil P.M."/>
            <person name="Sachse K."/>
            <person name="Kahane S."/>
            <person name="Friedman M.G."/>
            <person name="Rattei T."/>
            <person name="Myers G.S.A."/>
            <person name="Horn M."/>
        </authorList>
    </citation>
    <scope>NUCLEOTIDE SEQUENCE</scope>
    <source>
        <strain>Z</strain>
    </source>
</reference>
<feature type="domain" description="FAD-binding FR-type" evidence="11">
    <location>
        <begin position="7"/>
        <end position="219"/>
    </location>
</feature>
<dbReference type="Pfam" id="PF00667">
    <property type="entry name" value="FAD_binding_1"/>
    <property type="match status" value="2"/>
</dbReference>
<dbReference type="InterPro" id="IPR017938">
    <property type="entry name" value="Riboflavin_synthase-like_b-brl"/>
</dbReference>
<dbReference type="AlphaFoldDB" id="F8L440"/>
<dbReference type="GO" id="GO:0050660">
    <property type="term" value="F:flavin adenine dinucleotide binding"/>
    <property type="evidence" value="ECO:0007669"/>
    <property type="project" value="TreeGrafter"/>
</dbReference>
<dbReference type="Pfam" id="PF00175">
    <property type="entry name" value="NAD_binding_1"/>
    <property type="match status" value="1"/>
</dbReference>
<dbReference type="SUPFAM" id="SSF52343">
    <property type="entry name" value="Ferredoxin reductase-like, C-terminal NADP-linked domain"/>
    <property type="match status" value="1"/>
</dbReference>
<comment type="cofactor">
    <cofactor evidence="2">
        <name>FAD</name>
        <dbReference type="ChEBI" id="CHEBI:57692"/>
    </cofactor>
</comment>
<dbReference type="EC" id="1.8.1.2" evidence="3"/>
<keyword evidence="6" id="KW-0274">FAD</keyword>
<keyword evidence="4" id="KW-0285">Flavoprotein</keyword>
<comment type="catalytic activity">
    <reaction evidence="10">
        <text>hydrogen sulfide + 3 NADP(+) + 3 H2O = sulfite + 3 NADPH + 4 H(+)</text>
        <dbReference type="Rhea" id="RHEA:13801"/>
        <dbReference type="ChEBI" id="CHEBI:15377"/>
        <dbReference type="ChEBI" id="CHEBI:15378"/>
        <dbReference type="ChEBI" id="CHEBI:17359"/>
        <dbReference type="ChEBI" id="CHEBI:29919"/>
        <dbReference type="ChEBI" id="CHEBI:57783"/>
        <dbReference type="ChEBI" id="CHEBI:58349"/>
        <dbReference type="EC" id="1.8.1.2"/>
    </reaction>
</comment>
<dbReference type="InterPro" id="IPR001433">
    <property type="entry name" value="OxRdtase_FAD/NAD-bd"/>
</dbReference>
<dbReference type="EMBL" id="FR872582">
    <property type="protein sequence ID" value="CCB90074.1"/>
    <property type="molecule type" value="Genomic_DNA"/>
</dbReference>
<dbReference type="InterPro" id="IPR017927">
    <property type="entry name" value="FAD-bd_FR_type"/>
</dbReference>
<keyword evidence="7" id="KW-0521">NADP</keyword>
<dbReference type="Gene3D" id="1.20.990.10">
    <property type="entry name" value="NADPH-cytochrome p450 Reductase, Chain A, domain 3"/>
    <property type="match status" value="1"/>
</dbReference>
<dbReference type="PANTHER" id="PTHR19384:SF128">
    <property type="entry name" value="NADPH OXIDOREDUCTASE A"/>
    <property type="match status" value="1"/>
</dbReference>